<dbReference type="Proteomes" id="UP000663829">
    <property type="component" value="Unassembled WGS sequence"/>
</dbReference>
<reference evidence="1" key="1">
    <citation type="submission" date="2021-02" db="EMBL/GenBank/DDBJ databases">
        <authorList>
            <person name="Nowell W R."/>
        </authorList>
    </citation>
    <scope>NUCLEOTIDE SEQUENCE</scope>
</reference>
<organism evidence="1 3">
    <name type="scientific">Didymodactylos carnosus</name>
    <dbReference type="NCBI Taxonomy" id="1234261"/>
    <lineage>
        <taxon>Eukaryota</taxon>
        <taxon>Metazoa</taxon>
        <taxon>Spiralia</taxon>
        <taxon>Gnathifera</taxon>
        <taxon>Rotifera</taxon>
        <taxon>Eurotatoria</taxon>
        <taxon>Bdelloidea</taxon>
        <taxon>Philodinida</taxon>
        <taxon>Philodinidae</taxon>
        <taxon>Didymodactylos</taxon>
    </lineage>
</organism>
<proteinExistence type="predicted"/>
<dbReference type="AlphaFoldDB" id="A0A815ZZ40"/>
<protein>
    <submittedName>
        <fullName evidence="1">Uncharacterized protein</fullName>
    </submittedName>
</protein>
<accession>A0A815ZZ40</accession>
<evidence type="ECO:0000313" key="2">
    <source>
        <dbReference type="EMBL" id="CAF4460279.1"/>
    </source>
</evidence>
<dbReference type="EMBL" id="CAJOBC010099366">
    <property type="protein sequence ID" value="CAF4460279.1"/>
    <property type="molecule type" value="Genomic_DNA"/>
</dbReference>
<comment type="caution">
    <text evidence="1">The sequence shown here is derived from an EMBL/GenBank/DDBJ whole genome shotgun (WGS) entry which is preliminary data.</text>
</comment>
<dbReference type="Proteomes" id="UP000681722">
    <property type="component" value="Unassembled WGS sequence"/>
</dbReference>
<gene>
    <name evidence="1" type="ORF">GPM918_LOCUS41627</name>
    <name evidence="2" type="ORF">SRO942_LOCUS42714</name>
</gene>
<evidence type="ECO:0000313" key="3">
    <source>
        <dbReference type="Proteomes" id="UP000663829"/>
    </source>
</evidence>
<dbReference type="EMBL" id="CAJNOQ010033244">
    <property type="protein sequence ID" value="CAF1589005.1"/>
    <property type="molecule type" value="Genomic_DNA"/>
</dbReference>
<evidence type="ECO:0000313" key="1">
    <source>
        <dbReference type="EMBL" id="CAF1589005.1"/>
    </source>
</evidence>
<keyword evidence="3" id="KW-1185">Reference proteome</keyword>
<sequence>ADYEVSDEDEILNINDLEPLSDEEGKDEFGNIPTSFCEFEFENVVPCRYKIMDNYSGEPVSYSGQWAFDTREEQDLITKRITKM</sequence>
<feature type="non-terminal residue" evidence="1">
    <location>
        <position position="1"/>
    </location>
</feature>
<name>A0A815ZZ40_9BILA</name>